<dbReference type="Proteomes" id="UP000024635">
    <property type="component" value="Unassembled WGS sequence"/>
</dbReference>
<protein>
    <submittedName>
        <fullName evidence="1">Uncharacterized protein</fullName>
    </submittedName>
</protein>
<dbReference type="AlphaFoldDB" id="A0A016TG15"/>
<comment type="caution">
    <text evidence="1">The sequence shown here is derived from an EMBL/GenBank/DDBJ whole genome shotgun (WGS) entry which is preliminary data.</text>
</comment>
<gene>
    <name evidence="1" type="primary">Acey_s0106.g3772</name>
    <name evidence="1" type="ORF">Y032_0106g3772</name>
</gene>
<name>A0A016TG15_9BILA</name>
<accession>A0A016TG15</accession>
<evidence type="ECO:0000313" key="1">
    <source>
        <dbReference type="EMBL" id="EYC01590.1"/>
    </source>
</evidence>
<sequence length="67" mass="7737">MKPESDPDVEYQPVVRCNDHEPVRIIPLRVERLVDPISTLSILIAPCLGQRRELAEQDETFGRTEHK</sequence>
<keyword evidence="2" id="KW-1185">Reference proteome</keyword>
<evidence type="ECO:0000313" key="2">
    <source>
        <dbReference type="Proteomes" id="UP000024635"/>
    </source>
</evidence>
<organism evidence="1 2">
    <name type="scientific">Ancylostoma ceylanicum</name>
    <dbReference type="NCBI Taxonomy" id="53326"/>
    <lineage>
        <taxon>Eukaryota</taxon>
        <taxon>Metazoa</taxon>
        <taxon>Ecdysozoa</taxon>
        <taxon>Nematoda</taxon>
        <taxon>Chromadorea</taxon>
        <taxon>Rhabditida</taxon>
        <taxon>Rhabditina</taxon>
        <taxon>Rhabditomorpha</taxon>
        <taxon>Strongyloidea</taxon>
        <taxon>Ancylostomatidae</taxon>
        <taxon>Ancylostomatinae</taxon>
        <taxon>Ancylostoma</taxon>
    </lineage>
</organism>
<reference evidence="2" key="1">
    <citation type="journal article" date="2015" name="Nat. Genet.">
        <title>The genome and transcriptome of the zoonotic hookworm Ancylostoma ceylanicum identify infection-specific gene families.</title>
        <authorList>
            <person name="Schwarz E.M."/>
            <person name="Hu Y."/>
            <person name="Antoshechkin I."/>
            <person name="Miller M.M."/>
            <person name="Sternberg P.W."/>
            <person name="Aroian R.V."/>
        </authorList>
    </citation>
    <scope>NUCLEOTIDE SEQUENCE</scope>
    <source>
        <strain evidence="2">HY135</strain>
    </source>
</reference>
<dbReference type="EMBL" id="JARK01001442">
    <property type="protein sequence ID" value="EYC01590.1"/>
    <property type="molecule type" value="Genomic_DNA"/>
</dbReference>
<proteinExistence type="predicted"/>